<accession>A0A546XXU6</accession>
<keyword evidence="1" id="KW-0812">Transmembrane</keyword>
<dbReference type="EMBL" id="SGOE01000004">
    <property type="protein sequence ID" value="TRB05590.1"/>
    <property type="molecule type" value="Genomic_DNA"/>
</dbReference>
<feature type="transmembrane region" description="Helical" evidence="1">
    <location>
        <begin position="101"/>
        <end position="130"/>
    </location>
</feature>
<comment type="caution">
    <text evidence="2">The sequence shown here is derived from an EMBL/GenBank/DDBJ whole genome shotgun (WGS) entry which is preliminary data.</text>
</comment>
<evidence type="ECO:0000256" key="1">
    <source>
        <dbReference type="SAM" id="Phobius"/>
    </source>
</evidence>
<dbReference type="AlphaFoldDB" id="A0A546XXU6"/>
<keyword evidence="1" id="KW-1133">Transmembrane helix</keyword>
<organism evidence="2 3">
    <name type="scientific">Agrobacterium tumefaciens</name>
    <dbReference type="NCBI Taxonomy" id="358"/>
    <lineage>
        <taxon>Bacteria</taxon>
        <taxon>Pseudomonadati</taxon>
        <taxon>Pseudomonadota</taxon>
        <taxon>Alphaproteobacteria</taxon>
        <taxon>Hyphomicrobiales</taxon>
        <taxon>Rhizobiaceae</taxon>
        <taxon>Rhizobium/Agrobacterium group</taxon>
        <taxon>Agrobacterium</taxon>
        <taxon>Agrobacterium tumefaciens complex</taxon>
    </lineage>
</organism>
<reference evidence="2 3" key="1">
    <citation type="journal article" date="2019" name="Appl. Microbiol. Biotechnol.">
        <title>Differential efficiency of wild type rhizogenic strains for rol gene transformation of plants.</title>
        <authorList>
            <person name="Desmet S."/>
            <person name="De Keyser E."/>
            <person name="Van Vaerenbergh J."/>
            <person name="Baeyen S."/>
            <person name="Van Huylenbroeck J."/>
            <person name="Geelen D."/>
            <person name="Dhooghe E."/>
        </authorList>
    </citation>
    <scope>NUCLEOTIDE SEQUENCE [LARGE SCALE GENOMIC DNA]</scope>
    <source>
        <strain evidence="2 3">MAFF210266</strain>
    </source>
</reference>
<protein>
    <submittedName>
        <fullName evidence="2">Uncharacterized protein</fullName>
    </submittedName>
</protein>
<evidence type="ECO:0000313" key="3">
    <source>
        <dbReference type="Proteomes" id="UP000317023"/>
    </source>
</evidence>
<dbReference type="Proteomes" id="UP000317023">
    <property type="component" value="Unassembled WGS sequence"/>
</dbReference>
<proteinExistence type="predicted"/>
<sequence>MKKQLPFATFQAIKNGRNNLFGDMAEVNSKIRTILVFPIRAIIVFALILDGIFRPLYRPIIRTISGLTFIRRLENRIAGLPRLAILLCLAVPFAIAEPMKVIGLLLIAHGAIKTGIGLTILAHLATFLIVERIYHAGREKLLTYSWLAWIMRYVRFARSFYDRAKLATLNWIRLRVMEFQR</sequence>
<keyword evidence="1" id="KW-0472">Membrane</keyword>
<evidence type="ECO:0000313" key="2">
    <source>
        <dbReference type="EMBL" id="TRB05590.1"/>
    </source>
</evidence>
<feature type="transmembrane region" description="Helical" evidence="1">
    <location>
        <begin position="77"/>
        <end position="95"/>
    </location>
</feature>
<feature type="transmembrane region" description="Helical" evidence="1">
    <location>
        <begin position="34"/>
        <end position="57"/>
    </location>
</feature>
<name>A0A546XXU6_AGRTU</name>
<gene>
    <name evidence="2" type="ORF">EXN61_16805</name>
</gene>